<evidence type="ECO:0000256" key="1">
    <source>
        <dbReference type="SAM" id="Coils"/>
    </source>
</evidence>
<dbReference type="KEGG" id="vg:65130666"/>
<keyword evidence="1" id="KW-0175">Coiled coil</keyword>
<organism evidence="2 3">
    <name type="scientific">uncultured phage cr53_1</name>
    <dbReference type="NCBI Taxonomy" id="2772080"/>
    <lineage>
        <taxon>Viruses</taxon>
        <taxon>Duplodnaviria</taxon>
        <taxon>Heunggongvirae</taxon>
        <taxon>Uroviricota</taxon>
        <taxon>Caudoviricetes</taxon>
        <taxon>Crassvirales</taxon>
        <taxon>Suoliviridae</taxon>
        <taxon>Loutivirinae</taxon>
        <taxon>Blohavirus</taxon>
        <taxon>Blohavirus americanus</taxon>
    </lineage>
</organism>
<keyword evidence="3" id="KW-1185">Reference proteome</keyword>
<name>A0A7M1RSU8_9CAUD</name>
<dbReference type="SUPFAM" id="SSF111474">
    <property type="entry name" value="Coronavirus S2 glycoprotein"/>
    <property type="match status" value="1"/>
</dbReference>
<accession>A0A7M1RSU8</accession>
<proteinExistence type="predicted"/>
<dbReference type="RefSeq" id="YP_010112201.1">
    <property type="nucleotide sequence ID" value="NC_055889.1"/>
</dbReference>
<protein>
    <submittedName>
        <fullName evidence="2">Outer capsid protein</fullName>
    </submittedName>
</protein>
<dbReference type="EMBL" id="MT774396">
    <property type="protein sequence ID" value="QOR56749.1"/>
    <property type="molecule type" value="Genomic_DNA"/>
</dbReference>
<evidence type="ECO:0000313" key="3">
    <source>
        <dbReference type="Proteomes" id="UP000593713"/>
    </source>
</evidence>
<reference evidence="2 3" key="1">
    <citation type="submission" date="2020-07" db="EMBL/GenBank/DDBJ databases">
        <title>Taxonomic proposal: Crassvirales, a new order of highly abundant and diverse bacterial viruses.</title>
        <authorList>
            <person name="Shkoporov A.N."/>
            <person name="Stockdale S.R."/>
            <person name="Guerin E."/>
            <person name="Ross R.P."/>
            <person name="Hill C."/>
        </authorList>
    </citation>
    <scope>NUCLEOTIDE SEQUENCE [LARGE SCALE GENOMIC DNA]</scope>
</reference>
<feature type="coiled-coil region" evidence="1">
    <location>
        <begin position="66"/>
        <end position="121"/>
    </location>
</feature>
<sequence>MNKCDGIKILELDPKRNLEGNEYMVVAEKDLNYKAPINLIVDLVINDNRIKDYIDATIESSIGDFKNEVNQSISELTSKINNLDSKITTVNNRITNLESSIDDIEQSITSINNKITNIENNLGNVGELLDEEYITLLINKLISENKISVLDPVQQAMNKGTGVVLALPSANNGKISLPIWTGTEAQYNELTKVAGMTYNIIDEESE</sequence>
<dbReference type="Proteomes" id="UP000593713">
    <property type="component" value="Segment"/>
</dbReference>
<evidence type="ECO:0000313" key="2">
    <source>
        <dbReference type="EMBL" id="QOR56749.1"/>
    </source>
</evidence>
<dbReference type="InterPro" id="IPR043473">
    <property type="entry name" value="S2_sf_CoV"/>
</dbReference>
<dbReference type="Gene3D" id="1.20.5.2280">
    <property type="match status" value="1"/>
</dbReference>
<dbReference type="GeneID" id="65130666"/>